<dbReference type="InterPro" id="IPR001163">
    <property type="entry name" value="Sm_dom_euk/arc"/>
</dbReference>
<dbReference type="InterPro" id="IPR000589">
    <property type="entry name" value="Ribosomal_uS15"/>
</dbReference>
<keyword evidence="8" id="KW-0687">Ribonucleoprotein</keyword>
<feature type="binding site" evidence="10">
    <location>
        <position position="991"/>
    </location>
    <ligand>
        <name>Zn(2+)</name>
        <dbReference type="ChEBI" id="CHEBI:29105"/>
    </ligand>
</feature>
<dbReference type="PROSITE" id="PS00362">
    <property type="entry name" value="RIBOSOMAL_S15"/>
    <property type="match status" value="1"/>
</dbReference>
<dbReference type="GO" id="GO:0006364">
    <property type="term" value="P:rRNA processing"/>
    <property type="evidence" value="ECO:0007669"/>
    <property type="project" value="UniProtKB-KW"/>
</dbReference>
<feature type="binding site" evidence="10">
    <location>
        <position position="975"/>
    </location>
    <ligand>
        <name>Zn(2+)</name>
        <dbReference type="ChEBI" id="CHEBI:29105"/>
    </ligand>
</feature>
<dbReference type="HAMAP" id="MF_03111">
    <property type="entry name" value="Coq4"/>
    <property type="match status" value="1"/>
</dbReference>
<keyword evidence="10" id="KW-0496">Mitochondrion</keyword>
<dbReference type="InterPro" id="IPR023029">
    <property type="entry name" value="Ribosomal_uS15_arc_euk"/>
</dbReference>
<evidence type="ECO:0000259" key="14">
    <source>
        <dbReference type="PROSITE" id="PS52002"/>
    </source>
</evidence>
<dbReference type="Pfam" id="PF08069">
    <property type="entry name" value="Ribosomal_S13_N"/>
    <property type="match status" value="1"/>
</dbReference>
<comment type="similarity">
    <text evidence="10">Belongs to the COQ4 family.</text>
</comment>
<evidence type="ECO:0000256" key="11">
    <source>
        <dbReference type="PROSITE-ProRule" id="PRU00221"/>
    </source>
</evidence>
<feature type="domain" description="Sm" evidence="14">
    <location>
        <begin position="458"/>
        <end position="532"/>
    </location>
</feature>
<dbReference type="PANTHER" id="PTHR19924">
    <property type="entry name" value="UTP15 U3 SMALL NUCLEOLAR RNA-ASSOCIATED PROTEIN 15 FAMILY MEMBER"/>
    <property type="match status" value="1"/>
</dbReference>
<keyword evidence="3" id="KW-0698">rRNA processing</keyword>
<dbReference type="GO" id="GO:0008270">
    <property type="term" value="F:zinc ion binding"/>
    <property type="evidence" value="ECO:0007669"/>
    <property type="project" value="UniProtKB-UniRule"/>
</dbReference>
<dbReference type="InterPro" id="IPR009068">
    <property type="entry name" value="uS15_NS1_RNA-bd_sf"/>
</dbReference>
<evidence type="ECO:0000313" key="15">
    <source>
        <dbReference type="EMBL" id="KRY82498.1"/>
    </source>
</evidence>
<evidence type="ECO:0000256" key="10">
    <source>
        <dbReference type="HAMAP-Rule" id="MF_03111"/>
    </source>
</evidence>
<keyword evidence="10" id="KW-0831">Ubiquinone biosynthesis</keyword>
<feature type="binding site" evidence="10">
    <location>
        <position position="976"/>
    </location>
    <ligand>
        <name>Zn(2+)</name>
        <dbReference type="ChEBI" id="CHEBI:29105"/>
    </ligand>
</feature>
<keyword evidence="10" id="KW-0472">Membrane</keyword>
<dbReference type="GO" id="GO:0005730">
    <property type="term" value="C:nucleolus"/>
    <property type="evidence" value="ECO:0007669"/>
    <property type="project" value="UniProtKB-SubCell"/>
</dbReference>
<dbReference type="InterPro" id="IPR001680">
    <property type="entry name" value="WD40_rpt"/>
</dbReference>
<dbReference type="InterPro" id="IPR007715">
    <property type="entry name" value="Coq4"/>
</dbReference>
<dbReference type="SUPFAM" id="SSF50182">
    <property type="entry name" value="Sm-like ribonucleoproteins"/>
    <property type="match status" value="1"/>
</dbReference>
<dbReference type="SMART" id="SM00320">
    <property type="entry name" value="WD40"/>
    <property type="match status" value="4"/>
</dbReference>
<dbReference type="PROSITE" id="PS51501">
    <property type="entry name" value="ZF_DNL"/>
    <property type="match status" value="1"/>
</dbReference>
<feature type="repeat" description="WD" evidence="11">
    <location>
        <begin position="117"/>
        <end position="148"/>
    </location>
</feature>
<organism evidence="15 16">
    <name type="scientific">Trichinella pseudospiralis</name>
    <name type="common">Parasitic roundworm</name>
    <dbReference type="NCBI Taxonomy" id="6337"/>
    <lineage>
        <taxon>Eukaryota</taxon>
        <taxon>Metazoa</taxon>
        <taxon>Ecdysozoa</taxon>
        <taxon>Nematoda</taxon>
        <taxon>Enoplea</taxon>
        <taxon>Dorylaimia</taxon>
        <taxon>Trichinellida</taxon>
        <taxon>Trichinellidae</taxon>
        <taxon>Trichinella</taxon>
    </lineage>
</organism>
<proteinExistence type="inferred from homology"/>
<feature type="binding site" evidence="10">
    <location>
        <position position="979"/>
    </location>
    <ligand>
        <name>Zn(2+)</name>
        <dbReference type="ChEBI" id="CHEBI:29105"/>
    </ligand>
</feature>
<reference evidence="15 16" key="1">
    <citation type="submission" date="2015-01" db="EMBL/GenBank/DDBJ databases">
        <title>Evolution of Trichinella species and genotypes.</title>
        <authorList>
            <person name="Korhonen P.K."/>
            <person name="Edoardo P."/>
            <person name="Giuseppe L.R."/>
            <person name="Gasser R.B."/>
        </authorList>
    </citation>
    <scope>NUCLEOTIDE SEQUENCE [LARGE SCALE GENOMIC DNA]</scope>
    <source>
        <strain evidence="15">ISS470</strain>
    </source>
</reference>
<dbReference type="PROSITE" id="PS50294">
    <property type="entry name" value="WD_REPEATS_REGION"/>
    <property type="match status" value="1"/>
</dbReference>
<keyword evidence="5" id="KW-0677">Repeat</keyword>
<dbReference type="GO" id="GO:0031314">
    <property type="term" value="C:extrinsic component of mitochondrial inner membrane"/>
    <property type="evidence" value="ECO:0007669"/>
    <property type="project" value="UniProtKB-UniRule"/>
</dbReference>
<dbReference type="CDD" id="cd01725">
    <property type="entry name" value="LSm2"/>
    <property type="match status" value="1"/>
</dbReference>
<dbReference type="EMBL" id="JYDT01000172">
    <property type="protein sequence ID" value="KRY82498.1"/>
    <property type="molecule type" value="Genomic_DNA"/>
</dbReference>
<evidence type="ECO:0000256" key="6">
    <source>
        <dbReference type="ARBA" id="ARBA00022980"/>
    </source>
</evidence>
<evidence type="ECO:0000256" key="4">
    <source>
        <dbReference type="ARBA" id="ARBA00022574"/>
    </source>
</evidence>
<dbReference type="SUPFAM" id="SSF50978">
    <property type="entry name" value="WD40 repeat-like"/>
    <property type="match status" value="1"/>
</dbReference>
<dbReference type="Gene3D" id="4.10.860.130">
    <property type="match status" value="1"/>
</dbReference>
<dbReference type="InterPro" id="IPR016654">
    <property type="entry name" value="U6_snRNA_Lsm2"/>
</dbReference>
<comment type="function">
    <text evidence="9">Ribosome biogenesis factor. Involved in nucleolar processing of pre-18S ribosomal RNA. Required for optimal pre-ribosomal RNA transcription by RNA polymerase I. Part of the small subunit (SSU) processome, first precursor of the small eukaryotic ribosomal subunit. During the assembly of the SSU processome in the nucleolus, many ribosome biogenesis factors, an RNA chaperone and ribosomal proteins associate with the nascent pre-rRNA and work in concert to generate RNA folding, modifications, rearrangements and cleavage as well as targeted degradation of pre-ribosomal RNA by the RNA exosome.</text>
</comment>
<evidence type="ECO:0000256" key="12">
    <source>
        <dbReference type="PROSITE-ProRule" id="PRU00834"/>
    </source>
</evidence>
<name>A0A0V1F9S9_TRIPS</name>
<dbReference type="InterPro" id="IPR014810">
    <property type="entry name" value="Fcf2_C"/>
</dbReference>
<dbReference type="InterPro" id="IPR010920">
    <property type="entry name" value="LSM_dom_sf"/>
</dbReference>
<dbReference type="EC" id="4.1.1.130" evidence="10"/>
<keyword evidence="10" id="KW-0862">Zinc</keyword>
<dbReference type="FunFam" id="4.10.860.130:FF:000001">
    <property type="entry name" value="40S ribosomal protein S13"/>
    <property type="match status" value="1"/>
</dbReference>
<evidence type="ECO:0000313" key="16">
    <source>
        <dbReference type="Proteomes" id="UP000054995"/>
    </source>
</evidence>
<dbReference type="Gene3D" id="1.10.287.10">
    <property type="entry name" value="S15/NS1, RNA-binding"/>
    <property type="match status" value="1"/>
</dbReference>
<dbReference type="GO" id="GO:0003723">
    <property type="term" value="F:RNA binding"/>
    <property type="evidence" value="ECO:0007669"/>
    <property type="project" value="InterPro"/>
</dbReference>
<dbReference type="Pfam" id="PF05019">
    <property type="entry name" value="Coq4"/>
    <property type="match status" value="1"/>
</dbReference>
<evidence type="ECO:0000256" key="3">
    <source>
        <dbReference type="ARBA" id="ARBA00022552"/>
    </source>
</evidence>
<feature type="domain" description="DNL-type" evidence="13">
    <location>
        <begin position="615"/>
        <end position="724"/>
    </location>
</feature>
<dbReference type="SMART" id="SM01387">
    <property type="entry name" value="Ribosomal_S15"/>
    <property type="match status" value="1"/>
</dbReference>
<keyword evidence="6 15" id="KW-0689">Ribosomal protein</keyword>
<comment type="catalytic activity">
    <reaction evidence="10">
        <text>a 4-hydroxy-3-methoxy-5-(all-trans-polyprenyl)benzoate + H(+) = a 2-methoxy-6-(all-trans-polyprenyl)phenol + CO2</text>
        <dbReference type="Rhea" id="RHEA:81179"/>
        <dbReference type="Rhea" id="RHEA-COMP:9551"/>
        <dbReference type="Rhea" id="RHEA-COMP:10931"/>
        <dbReference type="ChEBI" id="CHEBI:15378"/>
        <dbReference type="ChEBI" id="CHEBI:16526"/>
        <dbReference type="ChEBI" id="CHEBI:62731"/>
        <dbReference type="ChEBI" id="CHEBI:84443"/>
        <dbReference type="EC" id="4.1.1.130"/>
    </reaction>
</comment>
<dbReference type="NCBIfam" id="NF006331">
    <property type="entry name" value="PRK08561.1"/>
    <property type="match status" value="1"/>
</dbReference>
<feature type="repeat" description="WD" evidence="11">
    <location>
        <begin position="231"/>
        <end position="272"/>
    </location>
</feature>
<dbReference type="Pfam" id="PF09384">
    <property type="entry name" value="UTP15_C"/>
    <property type="match status" value="1"/>
</dbReference>
<keyword evidence="10" id="KW-0456">Lyase</keyword>
<evidence type="ECO:0000256" key="2">
    <source>
        <dbReference type="ARBA" id="ARBA00008434"/>
    </source>
</evidence>
<evidence type="ECO:0000259" key="13">
    <source>
        <dbReference type="PROSITE" id="PS51501"/>
    </source>
</evidence>
<dbReference type="PANTHER" id="PTHR19924:SF26">
    <property type="entry name" value="U3 SMALL NUCLEOLAR RNA-ASSOCIATED PROTEIN 15 HOMOLOG"/>
    <property type="match status" value="1"/>
</dbReference>
<sequence length="1302" mass="149858">MIAHVDFRNNMAYFKATKIISYYPGGRPPTDEEVYFQSFKFPVTFEEIAPITDVDLCAVEPYRCAVSCSAKVGVVQLYDCRAMEQTQTIGNFRKTAYGGSFRNDGRLLVAGGEDKKVKFTSTGYKVVSFSDDATVKLWDLASESLCRDFLSHKKKNNVKEMEFAAALICIGSYDHTVCLWDNRQQNPVMQLEHSFPIESVALHINDTMLLSAGGTVVTVWDIVAGKVLAKLSQHHKTITCVRFCTSYKRILSGSLDRHIKVYDLNSFSNVHSMEYPSPILSFDIKSDDRYLVVGMNSGLVSFKERKAKAKAVSKKSRNLEIRKFDVIVPRDERQWLTKYDFMLKTFEHRAALDYVIKPSQSNKRPEVAVSVFLELIRRGALIKALIKRPEVELIPILKFINKFLNNVRFKDILLTVVEKLLDIYGPSMSELSENVRHEFKKMKHFMNAEAQQLKKIACATGTLNSLIGKEVVVELKNDLSITGNLHSVDQYLNLRLNDVSISDPEKYPHLVSVKNCFIRGSVVRYVHLPADEVDTQLLQDATRKEHMHDYKVCMSTYFGFFFEKLPEPFHPTCINLRIVWPVQLSFVRQCSSVKCVPNSALENTTCTTPDVVDNFHGEKFLLVYTCRRCGTRESKFISKISYQSGVVLVQCSGCNNYHIIADNLKWFSDLNGKKNIEQILAEKGEEMGRMHNPGKGISKSALPYRRSLPVWQKMSAEDVKEQIYKLAKRGLRPSQIGVILRDSQGIAQVRWATGNKILRILKAKGLAPEIPEDLYHLIKKAVNIRKHLERNRKDKDSKFRLILVEARIHRLARYYKTKRQLPPTWKYESSTASALLIAFVLMKKMSAKLYPTHIPTTSLQKAILASGSALTAILNPWRGDAVACMGETTAGWVLPKIYQRMMEDPEGQRILLEKPRIQDDTISLEKLRNMPDCTLGREYARFLDRLKTTPSARPNVQFIDDVELAYVMTRYRETHDLFHTLLQMPTNILGEVMVKWFEGIQFGFPMCITGGLFGAFRLYPKQRELFRLHLNWIVHNAKHSRFLMNVYWENYWTTDLRELRAKAFIHLKKMSNEGDRSAKTVMDRITENLRSYKFAFKLIIQSDVFNEKFVSRFGPSSSIDAGIDEDNSPMTYGFEALASDDKDNIVNELMKKSVIGDNFEQLHAVPTKMSRRAKKLLKKKEKEGTKGAGWFHMPATEMTAERKRDLKLIQMRSVIDSKALYRRNYQKTLPKYYEIGRVVDNPIDFYSSRIPKKQRKATIADELLADNELNNMCKMKYKEVMSRKLSRKRLLQRKNKQKEKKQ</sequence>
<dbReference type="GO" id="GO:0006397">
    <property type="term" value="P:mRNA processing"/>
    <property type="evidence" value="ECO:0007669"/>
    <property type="project" value="InterPro"/>
</dbReference>
<dbReference type="GO" id="GO:0006412">
    <property type="term" value="P:translation"/>
    <property type="evidence" value="ECO:0007669"/>
    <property type="project" value="InterPro"/>
</dbReference>
<dbReference type="OrthoDB" id="431715at2759"/>
<comment type="subcellular location">
    <subcellularLocation>
        <location evidence="10">Mitochondrion inner membrane</location>
        <topology evidence="10">Peripheral membrane protein</topology>
        <orientation evidence="10">Matrix side</orientation>
    </subcellularLocation>
    <subcellularLocation>
        <location evidence="1">Nucleus</location>
        <location evidence="1">Nucleolus</location>
    </subcellularLocation>
</comment>
<dbReference type="GO" id="GO:0005840">
    <property type="term" value="C:ribosome"/>
    <property type="evidence" value="ECO:0007669"/>
    <property type="project" value="UniProtKB-KW"/>
</dbReference>
<dbReference type="HAMAP" id="MF_01343_A">
    <property type="entry name" value="Ribosomal_uS15_A"/>
    <property type="match status" value="1"/>
</dbReference>
<dbReference type="FunFam" id="2.30.30.100:FF:000053">
    <property type="entry name" value="U6 snRNA-associated Sm-like protein LSm2"/>
    <property type="match status" value="1"/>
</dbReference>
<keyword evidence="16" id="KW-1185">Reference proteome</keyword>
<comment type="cofactor">
    <cofactor evidence="10">
        <name>Zn(2+)</name>
        <dbReference type="ChEBI" id="CHEBI:29105"/>
    </cofactor>
</comment>
<dbReference type="CDD" id="cd00353">
    <property type="entry name" value="Ribosomal_S15p_S13e"/>
    <property type="match status" value="1"/>
</dbReference>
<dbReference type="Gene3D" id="2.30.30.100">
    <property type="match status" value="1"/>
</dbReference>
<evidence type="ECO:0000256" key="8">
    <source>
        <dbReference type="ARBA" id="ARBA00023274"/>
    </source>
</evidence>
<comment type="pathway">
    <text evidence="10">Cofactor biosynthesis; ubiquinone biosynthesis.</text>
</comment>
<dbReference type="InterPro" id="IPR015943">
    <property type="entry name" value="WD40/YVTN_repeat-like_dom_sf"/>
</dbReference>
<evidence type="ECO:0000256" key="9">
    <source>
        <dbReference type="ARBA" id="ARBA00045437"/>
    </source>
</evidence>
<evidence type="ECO:0000256" key="5">
    <source>
        <dbReference type="ARBA" id="ARBA00022737"/>
    </source>
</evidence>
<dbReference type="Gene3D" id="2.130.10.10">
    <property type="entry name" value="YVTN repeat-like/Quinoprotein amine dehydrogenase"/>
    <property type="match status" value="2"/>
</dbReference>
<comment type="function">
    <text evidence="10">Lyase that catalyzes the C1-decarboxylation of 4-hydroxy-3-methoxy-5-(all-trans-polyprenyl)benzoic acid into 2-methoxy-6-(all-trans-polyprenyl)phenol during ubiquinone biosynthesis.</text>
</comment>
<keyword evidence="12" id="KW-0863">Zinc-finger</keyword>
<keyword evidence="4 11" id="KW-0853">WD repeat</keyword>
<accession>A0A0V1F9S9</accession>
<dbReference type="InterPro" id="IPR027540">
    <property type="entry name" value="Coq4_euk"/>
</dbReference>
<keyword evidence="10" id="KW-0479">Metal-binding</keyword>
<dbReference type="Pfam" id="PF00400">
    <property type="entry name" value="WD40"/>
    <property type="match status" value="1"/>
</dbReference>
<dbReference type="GO" id="GO:0003735">
    <property type="term" value="F:structural constituent of ribosome"/>
    <property type="evidence" value="ECO:0007669"/>
    <property type="project" value="InterPro"/>
</dbReference>
<dbReference type="SMART" id="SM00651">
    <property type="entry name" value="Sm"/>
    <property type="match status" value="1"/>
</dbReference>
<evidence type="ECO:0000256" key="7">
    <source>
        <dbReference type="ARBA" id="ARBA00023242"/>
    </source>
</evidence>
<dbReference type="GO" id="GO:0120539">
    <property type="term" value="F:4-hydroxy-3-methoxy-5-polyprenylbenzoate decarboxylase activity"/>
    <property type="evidence" value="ECO:0007669"/>
    <property type="project" value="UniProtKB-EC"/>
</dbReference>
<dbReference type="PROSITE" id="PS52002">
    <property type="entry name" value="SM"/>
    <property type="match status" value="1"/>
</dbReference>
<dbReference type="Pfam" id="PF00312">
    <property type="entry name" value="Ribosomal_S15"/>
    <property type="match status" value="1"/>
</dbReference>
<evidence type="ECO:0000256" key="1">
    <source>
        <dbReference type="ARBA" id="ARBA00004604"/>
    </source>
</evidence>
<comment type="caution">
    <text evidence="15">The sequence shown here is derived from an EMBL/GenBank/DDBJ whole genome shotgun (WGS) entry which is preliminary data.</text>
</comment>
<dbReference type="GO" id="GO:1990904">
    <property type="term" value="C:ribonucleoprotein complex"/>
    <property type="evidence" value="ECO:0007669"/>
    <property type="project" value="UniProtKB-KW"/>
</dbReference>
<dbReference type="PROSITE" id="PS50082">
    <property type="entry name" value="WD_REPEATS_2"/>
    <property type="match status" value="2"/>
</dbReference>
<protein>
    <recommendedName>
        <fullName evidence="10">Ubiquinone biosynthesis protein COQ4 homolog, mitochondrial</fullName>
    </recommendedName>
    <alternativeName>
        <fullName evidence="10">4-hydroxy-3-methoxy-5-polyprenylbenzoate decarboxylase</fullName>
        <ecNumber evidence="10">4.1.1.130</ecNumber>
    </alternativeName>
    <alternativeName>
        <fullName evidence="10">Coenzyme Q biosynthesis protein 4 homolog</fullName>
    </alternativeName>
</protein>
<comment type="similarity">
    <text evidence="2">Belongs to the universal ribosomal protein uS15 family.</text>
</comment>
<dbReference type="Pfam" id="PF05180">
    <property type="entry name" value="zf-DNL"/>
    <property type="match status" value="1"/>
</dbReference>
<dbReference type="InterPro" id="IPR047575">
    <property type="entry name" value="Sm"/>
</dbReference>
<dbReference type="InterPro" id="IPR007853">
    <property type="entry name" value="Znf_DNL-typ"/>
</dbReference>
<dbReference type="Pfam" id="PF08698">
    <property type="entry name" value="Fcf2"/>
    <property type="match status" value="1"/>
</dbReference>
<dbReference type="SUPFAM" id="SSF47060">
    <property type="entry name" value="S15/NS1 RNA-binding domain"/>
    <property type="match status" value="1"/>
</dbReference>
<dbReference type="InterPro" id="IPR036322">
    <property type="entry name" value="WD40_repeat_dom_sf"/>
</dbReference>
<dbReference type="GO" id="GO:0045943">
    <property type="term" value="P:positive regulation of transcription by RNA polymerase I"/>
    <property type="evidence" value="ECO:0007669"/>
    <property type="project" value="TreeGrafter"/>
</dbReference>
<comment type="subunit">
    <text evidence="10">Component of a multi-subunit COQ enzyme complex.</text>
</comment>
<dbReference type="InterPro" id="IPR012606">
    <property type="entry name" value="Ribosomal_uS15_N"/>
</dbReference>
<keyword evidence="10" id="KW-0999">Mitochondrion inner membrane</keyword>
<dbReference type="FunFam" id="1.10.287.10:FF:000003">
    <property type="entry name" value="40S ribosomal protein S13"/>
    <property type="match status" value="1"/>
</dbReference>
<dbReference type="InterPro" id="IPR018983">
    <property type="entry name" value="U3_snoRNA-assocProt_15_C"/>
</dbReference>
<dbReference type="SMART" id="SM01386">
    <property type="entry name" value="Ribosomal_S13_N"/>
    <property type="match status" value="1"/>
</dbReference>
<gene>
    <name evidence="15" type="primary">RPS13</name>
    <name evidence="15" type="ORF">T4D_16190</name>
</gene>
<keyword evidence="7" id="KW-0539">Nucleus</keyword>
<dbReference type="Proteomes" id="UP000054995">
    <property type="component" value="Unassembled WGS sequence"/>
</dbReference>
<dbReference type="UniPathway" id="UPA00232"/>